<dbReference type="PANTHER" id="PTHR30582:SF2">
    <property type="entry name" value="L,D-TRANSPEPTIDASE YCIB-RELATED"/>
    <property type="match status" value="1"/>
</dbReference>
<evidence type="ECO:0000313" key="10">
    <source>
        <dbReference type="Proteomes" id="UP000309215"/>
    </source>
</evidence>
<keyword evidence="10" id="KW-1185">Reference proteome</keyword>
<dbReference type="GO" id="GO:0071972">
    <property type="term" value="F:peptidoglycan L,D-transpeptidase activity"/>
    <property type="evidence" value="ECO:0007669"/>
    <property type="project" value="TreeGrafter"/>
</dbReference>
<evidence type="ECO:0000313" key="9">
    <source>
        <dbReference type="EMBL" id="TKD10220.1"/>
    </source>
</evidence>
<evidence type="ECO:0000256" key="4">
    <source>
        <dbReference type="ARBA" id="ARBA00022960"/>
    </source>
</evidence>
<gene>
    <name evidence="9" type="ORF">E8A74_09400</name>
</gene>
<dbReference type="CDD" id="cd16913">
    <property type="entry name" value="YkuD_like"/>
    <property type="match status" value="1"/>
</dbReference>
<dbReference type="PROSITE" id="PS51257">
    <property type="entry name" value="PROKAR_LIPOPROTEIN"/>
    <property type="match status" value="1"/>
</dbReference>
<evidence type="ECO:0000256" key="6">
    <source>
        <dbReference type="ARBA" id="ARBA00023316"/>
    </source>
</evidence>
<dbReference type="PANTHER" id="PTHR30582">
    <property type="entry name" value="L,D-TRANSPEPTIDASE"/>
    <property type="match status" value="1"/>
</dbReference>
<feature type="active site" description="Nucleophile" evidence="7">
    <location>
        <position position="482"/>
    </location>
</feature>
<dbReference type="PROSITE" id="PS52029">
    <property type="entry name" value="LD_TPASE"/>
    <property type="match status" value="1"/>
</dbReference>
<sequence>MDARKRLSLLALGVLVLAGCKGKGSPEGIVSLSAPAEQVAADPATVPKEGGPRIGAVEMAAPVYLKPDRRSPKIGYLRAGATAVRGEKPAAFDDCQGGYYRVLPAGYICAEGSASIDMKHPILRALTRRPDLAKPMPYPYAFVRAIAPNYYRPATKAEQFQYEMRLKEHLRSYKRLQKKWDAIEVGANDVPLDAEGNAIGEPPTEAPDLPDQELYGGDGNDAIPWFFQGGRKIPNISTFKVPDYAIITNRVARHAGLALIGTFVGDNDRRFAMTTDARLVPTSKLKPARGSTFHGVDMRKGWELPLAFVRVPDAYKYDTSKRSLEKAGKLAFHTPIQLTGKSMRIGETRLVEAKDGTWIKDSDVAIAVKPSELPSFAAKTKKWIDISILSQILILYEGTKPVYATAVATGRDGLGDPKKTYSTVRGTFKIREKHVTTTMDSHEVGNKFELRDVPWVQYFEAGYALHAAPWHDEYGKPRSHGCINLSPIDARRVFMWTDPPLPTDWHGVQASESTGEGTVVHIHP</sequence>
<proteinExistence type="inferred from homology"/>
<dbReference type="GO" id="GO:0005576">
    <property type="term" value="C:extracellular region"/>
    <property type="evidence" value="ECO:0007669"/>
    <property type="project" value="TreeGrafter"/>
</dbReference>
<dbReference type="Proteomes" id="UP000309215">
    <property type="component" value="Unassembled WGS sequence"/>
</dbReference>
<feature type="active site" description="Proton donor/acceptor" evidence="7">
    <location>
        <position position="466"/>
    </location>
</feature>
<dbReference type="GO" id="GO:0018104">
    <property type="term" value="P:peptidoglycan-protein cross-linking"/>
    <property type="evidence" value="ECO:0007669"/>
    <property type="project" value="TreeGrafter"/>
</dbReference>
<comment type="pathway">
    <text evidence="1 7">Cell wall biogenesis; peptidoglycan biosynthesis.</text>
</comment>
<dbReference type="RefSeq" id="WP_136928620.1">
    <property type="nucleotide sequence ID" value="NZ_SSMQ01000007.1"/>
</dbReference>
<evidence type="ECO:0000259" key="8">
    <source>
        <dbReference type="PROSITE" id="PS52029"/>
    </source>
</evidence>
<keyword evidence="6 7" id="KW-0961">Cell wall biogenesis/degradation</keyword>
<dbReference type="InterPro" id="IPR050979">
    <property type="entry name" value="LD-transpeptidase"/>
</dbReference>
<organism evidence="9 10">
    <name type="scientific">Polyangium fumosum</name>
    <dbReference type="NCBI Taxonomy" id="889272"/>
    <lineage>
        <taxon>Bacteria</taxon>
        <taxon>Pseudomonadati</taxon>
        <taxon>Myxococcota</taxon>
        <taxon>Polyangia</taxon>
        <taxon>Polyangiales</taxon>
        <taxon>Polyangiaceae</taxon>
        <taxon>Polyangium</taxon>
    </lineage>
</organism>
<dbReference type="OrthoDB" id="9786799at2"/>
<evidence type="ECO:0000256" key="2">
    <source>
        <dbReference type="ARBA" id="ARBA00005992"/>
    </source>
</evidence>
<dbReference type="InterPro" id="IPR038063">
    <property type="entry name" value="Transpep_catalytic_dom"/>
</dbReference>
<dbReference type="Pfam" id="PF03734">
    <property type="entry name" value="YkuD"/>
    <property type="match status" value="1"/>
</dbReference>
<dbReference type="GO" id="GO:0008360">
    <property type="term" value="P:regulation of cell shape"/>
    <property type="evidence" value="ECO:0007669"/>
    <property type="project" value="UniProtKB-UniRule"/>
</dbReference>
<evidence type="ECO:0000256" key="1">
    <source>
        <dbReference type="ARBA" id="ARBA00004752"/>
    </source>
</evidence>
<dbReference type="AlphaFoldDB" id="A0A4U1JG21"/>
<evidence type="ECO:0000256" key="3">
    <source>
        <dbReference type="ARBA" id="ARBA00022679"/>
    </source>
</evidence>
<dbReference type="UniPathway" id="UPA00219"/>
<keyword evidence="3" id="KW-0808">Transferase</keyword>
<evidence type="ECO:0000256" key="7">
    <source>
        <dbReference type="PROSITE-ProRule" id="PRU01373"/>
    </source>
</evidence>
<dbReference type="EMBL" id="SSMQ01000007">
    <property type="protein sequence ID" value="TKD10220.1"/>
    <property type="molecule type" value="Genomic_DNA"/>
</dbReference>
<comment type="caution">
    <text evidence="9">The sequence shown here is derived from an EMBL/GenBank/DDBJ whole genome shotgun (WGS) entry which is preliminary data.</text>
</comment>
<keyword evidence="4 7" id="KW-0133">Cell shape</keyword>
<feature type="domain" description="L,D-TPase catalytic" evidence="8">
    <location>
        <begin position="382"/>
        <end position="523"/>
    </location>
</feature>
<keyword evidence="5 7" id="KW-0573">Peptidoglycan synthesis</keyword>
<dbReference type="InterPro" id="IPR005490">
    <property type="entry name" value="LD_TPept_cat_dom"/>
</dbReference>
<dbReference type="Gene3D" id="2.40.440.10">
    <property type="entry name" value="L,D-transpeptidase catalytic domain-like"/>
    <property type="match status" value="1"/>
</dbReference>
<accession>A0A4U1JG21</accession>
<dbReference type="GO" id="GO:0071555">
    <property type="term" value="P:cell wall organization"/>
    <property type="evidence" value="ECO:0007669"/>
    <property type="project" value="UniProtKB-UniRule"/>
</dbReference>
<dbReference type="GO" id="GO:0016740">
    <property type="term" value="F:transferase activity"/>
    <property type="evidence" value="ECO:0007669"/>
    <property type="project" value="UniProtKB-KW"/>
</dbReference>
<evidence type="ECO:0000256" key="5">
    <source>
        <dbReference type="ARBA" id="ARBA00022984"/>
    </source>
</evidence>
<dbReference type="SUPFAM" id="SSF141523">
    <property type="entry name" value="L,D-transpeptidase catalytic domain-like"/>
    <property type="match status" value="1"/>
</dbReference>
<reference evidence="9 10" key="1">
    <citation type="submission" date="2019-04" db="EMBL/GenBank/DDBJ databases">
        <authorList>
            <person name="Li Y."/>
            <person name="Wang J."/>
        </authorList>
    </citation>
    <scope>NUCLEOTIDE SEQUENCE [LARGE SCALE GENOMIC DNA]</scope>
    <source>
        <strain evidence="9 10">DSM 14668</strain>
    </source>
</reference>
<name>A0A4U1JG21_9BACT</name>
<protein>
    <submittedName>
        <fullName evidence="9">L,D-transpeptidase</fullName>
    </submittedName>
</protein>
<comment type="similarity">
    <text evidence="2">Belongs to the YkuD family.</text>
</comment>